<reference evidence="4" key="1">
    <citation type="journal article" date="2019" name="Int. J. Syst. Evol. Microbiol.">
        <title>The Global Catalogue of Microorganisms (GCM) 10K type strain sequencing project: providing services to taxonomists for standard genome sequencing and annotation.</title>
        <authorList>
            <consortium name="The Broad Institute Genomics Platform"/>
            <consortium name="The Broad Institute Genome Sequencing Center for Infectious Disease"/>
            <person name="Wu L."/>
            <person name="Ma J."/>
        </authorList>
    </citation>
    <scope>NUCLEOTIDE SEQUENCE [LARGE SCALE GENOMIC DNA]</scope>
    <source>
        <strain evidence="4">KCTC 42644</strain>
    </source>
</reference>
<dbReference type="Pfam" id="PF07589">
    <property type="entry name" value="PEP-CTERM"/>
    <property type="match status" value="1"/>
</dbReference>
<protein>
    <submittedName>
        <fullName evidence="3">PEP-CTERM sorting domain-containing protein</fullName>
    </submittedName>
</protein>
<evidence type="ECO:0000256" key="1">
    <source>
        <dbReference type="SAM" id="SignalP"/>
    </source>
</evidence>
<feature type="signal peptide" evidence="1">
    <location>
        <begin position="1"/>
        <end position="21"/>
    </location>
</feature>
<accession>A0ABV7X660</accession>
<organism evidence="3 4">
    <name type="scientific">Sphingoaurantiacus capsulatus</name>
    <dbReference type="NCBI Taxonomy" id="1771310"/>
    <lineage>
        <taxon>Bacteria</taxon>
        <taxon>Pseudomonadati</taxon>
        <taxon>Pseudomonadota</taxon>
        <taxon>Alphaproteobacteria</taxon>
        <taxon>Sphingomonadales</taxon>
        <taxon>Sphingosinicellaceae</taxon>
        <taxon>Sphingoaurantiacus</taxon>
    </lineage>
</organism>
<feature type="domain" description="Ice-binding protein C-terminal" evidence="2">
    <location>
        <begin position="347"/>
        <end position="369"/>
    </location>
</feature>
<dbReference type="InterPro" id="IPR013424">
    <property type="entry name" value="Ice-binding_C"/>
</dbReference>
<evidence type="ECO:0000313" key="3">
    <source>
        <dbReference type="EMBL" id="MFC3711311.1"/>
    </source>
</evidence>
<dbReference type="RefSeq" id="WP_380855972.1">
    <property type="nucleotide sequence ID" value="NZ_JBHRXV010000001.1"/>
</dbReference>
<evidence type="ECO:0000313" key="4">
    <source>
        <dbReference type="Proteomes" id="UP001595615"/>
    </source>
</evidence>
<dbReference type="NCBIfam" id="TIGR02913">
    <property type="entry name" value="HAF_rpt"/>
    <property type="match status" value="2"/>
</dbReference>
<dbReference type="EMBL" id="JBHRXV010000001">
    <property type="protein sequence ID" value="MFC3711311.1"/>
    <property type="molecule type" value="Genomic_DNA"/>
</dbReference>
<gene>
    <name evidence="3" type="ORF">ACFOMD_01935</name>
</gene>
<proteinExistence type="predicted"/>
<keyword evidence="1" id="KW-0732">Signal</keyword>
<dbReference type="Proteomes" id="UP001595615">
    <property type="component" value="Unassembled WGS sequence"/>
</dbReference>
<evidence type="ECO:0000259" key="2">
    <source>
        <dbReference type="Pfam" id="PF07589"/>
    </source>
</evidence>
<comment type="caution">
    <text evidence="3">The sequence shown here is derived from an EMBL/GenBank/DDBJ whole genome shotgun (WGS) entry which is preliminary data.</text>
</comment>
<keyword evidence="4" id="KW-1185">Reference proteome</keyword>
<name>A0ABV7X660_9SPHN</name>
<dbReference type="InterPro" id="IPR014262">
    <property type="entry name" value="HAF_rpt"/>
</dbReference>
<dbReference type="NCBIfam" id="TIGR02595">
    <property type="entry name" value="PEP_CTERM"/>
    <property type="match status" value="1"/>
</dbReference>
<sequence length="376" mass="37683">MKHLKLAALAATALFAAPALAAPTYTLTDIGDLAGGFDYSTASGINIHGQVVGGSSTVSSSGATVNRAFVWTNGVMTELPRAPGAGNTFGDAAFGINDSGQIVGNMNGPAVIWQNGSFTPLNPSGPSPSAYAINNSGQVASYAGVPGGNVAARWENGVATAFADIPGGPTSSTGAAINNHGVVAGRGTDAAGNSNAAIFTAAGQATSLGDLPGGGFASSAQGINDAGHVVGWGSAATGSRAFLWVNGVMTDLGDLAGGANSSTAYDINNAGRIVGTGYDAMGSQALMWFESQIFSLASLVSNLGGWRLTHATALNERGQIVGYGQFNGNTRAFLLTPDEFDVDPSTAVPEPAALTLFGLGIVGLGLRRRRRKAATN</sequence>
<feature type="chain" id="PRO_5046241338" evidence="1">
    <location>
        <begin position="22"/>
        <end position="376"/>
    </location>
</feature>